<keyword evidence="1" id="KW-1015">Disulfide bond</keyword>
<dbReference type="InterPro" id="IPR018378">
    <property type="entry name" value="C-type_lectin_CS"/>
</dbReference>
<accession>C3ZT63</accession>
<sequence length="162" mass="18980">MDPGTRWEYCDVPICAAMRGDCRVGYNLLARTCFWLGSREMSYDDASKACGKEGAKLAMPKTKELDVALRNLIRSKDPRQEYWIGLRDKAGLLLHKRHWIWEDGSTLGKYQRWNPGTPDNSRWNHWIKFCVQYWSGPTGYPMWNDRDCSKKHRFICQAPLMT</sequence>
<evidence type="ECO:0000259" key="2">
    <source>
        <dbReference type="PROSITE" id="PS50041"/>
    </source>
</evidence>
<dbReference type="InterPro" id="IPR016187">
    <property type="entry name" value="CTDL_fold"/>
</dbReference>
<dbReference type="SMART" id="SM00034">
    <property type="entry name" value="CLECT"/>
    <property type="match status" value="1"/>
</dbReference>
<protein>
    <recommendedName>
        <fullName evidence="2">C-type lectin domain-containing protein</fullName>
    </recommendedName>
</protein>
<dbReference type="EMBL" id="GG666676">
    <property type="protein sequence ID" value="EEN44269.1"/>
    <property type="molecule type" value="Genomic_DNA"/>
</dbReference>
<dbReference type="PROSITE" id="PS00615">
    <property type="entry name" value="C_TYPE_LECTIN_1"/>
    <property type="match status" value="1"/>
</dbReference>
<gene>
    <name evidence="3" type="ORF">BRAFLDRAFT_86706</name>
</gene>
<dbReference type="Gene3D" id="3.10.100.10">
    <property type="entry name" value="Mannose-Binding Protein A, subunit A"/>
    <property type="match status" value="1"/>
</dbReference>
<evidence type="ECO:0000256" key="1">
    <source>
        <dbReference type="ARBA" id="ARBA00023157"/>
    </source>
</evidence>
<name>C3ZT63_BRAFL</name>
<dbReference type="InParanoid" id="C3ZT63"/>
<dbReference type="SUPFAM" id="SSF56436">
    <property type="entry name" value="C-type lectin-like"/>
    <property type="match status" value="1"/>
</dbReference>
<dbReference type="InterPro" id="IPR001304">
    <property type="entry name" value="C-type_lectin-like"/>
</dbReference>
<dbReference type="PANTHER" id="PTHR22801:SF63">
    <property type="entry name" value="C-TYPE LECTIN DOMAIN-CONTAINING PROTEIN"/>
    <property type="match status" value="1"/>
</dbReference>
<evidence type="ECO:0000313" key="3">
    <source>
        <dbReference type="EMBL" id="EEN44269.1"/>
    </source>
</evidence>
<dbReference type="CDD" id="cd00037">
    <property type="entry name" value="CLECT"/>
    <property type="match status" value="1"/>
</dbReference>
<organism>
    <name type="scientific">Branchiostoma floridae</name>
    <name type="common">Florida lancelet</name>
    <name type="synonym">Amphioxus</name>
    <dbReference type="NCBI Taxonomy" id="7739"/>
    <lineage>
        <taxon>Eukaryota</taxon>
        <taxon>Metazoa</taxon>
        <taxon>Chordata</taxon>
        <taxon>Cephalochordata</taxon>
        <taxon>Leptocardii</taxon>
        <taxon>Amphioxiformes</taxon>
        <taxon>Branchiostomatidae</taxon>
        <taxon>Branchiostoma</taxon>
    </lineage>
</organism>
<dbReference type="PROSITE" id="PS50041">
    <property type="entry name" value="C_TYPE_LECTIN_2"/>
    <property type="match status" value="1"/>
</dbReference>
<dbReference type="AlphaFoldDB" id="C3ZT63"/>
<reference evidence="3" key="1">
    <citation type="journal article" date="2008" name="Nature">
        <title>The amphioxus genome and the evolution of the chordate karyotype.</title>
        <authorList>
            <consortium name="US DOE Joint Genome Institute (JGI-PGF)"/>
            <person name="Putnam N.H."/>
            <person name="Butts T."/>
            <person name="Ferrier D.E.K."/>
            <person name="Furlong R.F."/>
            <person name="Hellsten U."/>
            <person name="Kawashima T."/>
            <person name="Robinson-Rechavi M."/>
            <person name="Shoguchi E."/>
            <person name="Terry A."/>
            <person name="Yu J.-K."/>
            <person name="Benito-Gutierrez E.L."/>
            <person name="Dubchak I."/>
            <person name="Garcia-Fernandez J."/>
            <person name="Gibson-Brown J.J."/>
            <person name="Grigoriev I.V."/>
            <person name="Horton A.C."/>
            <person name="de Jong P.J."/>
            <person name="Jurka J."/>
            <person name="Kapitonov V.V."/>
            <person name="Kohara Y."/>
            <person name="Kuroki Y."/>
            <person name="Lindquist E."/>
            <person name="Lucas S."/>
            <person name="Osoegawa K."/>
            <person name="Pennacchio L.A."/>
            <person name="Salamov A.A."/>
            <person name="Satou Y."/>
            <person name="Sauka-Spengler T."/>
            <person name="Schmutz J."/>
            <person name="Shin-I T."/>
            <person name="Toyoda A."/>
            <person name="Bronner-Fraser M."/>
            <person name="Fujiyama A."/>
            <person name="Holland L.Z."/>
            <person name="Holland P.W.H."/>
            <person name="Satoh N."/>
            <person name="Rokhsar D.S."/>
        </authorList>
    </citation>
    <scope>NUCLEOTIDE SEQUENCE [LARGE SCALE GENOMIC DNA]</scope>
    <source>
        <strain evidence="3">S238N-H82</strain>
        <tissue evidence="3">Testes</tissue>
    </source>
</reference>
<dbReference type="Pfam" id="PF00059">
    <property type="entry name" value="Lectin_C"/>
    <property type="match status" value="1"/>
</dbReference>
<proteinExistence type="predicted"/>
<dbReference type="InterPro" id="IPR016186">
    <property type="entry name" value="C-type_lectin-like/link_sf"/>
</dbReference>
<feature type="domain" description="C-type lectin" evidence="2">
    <location>
        <begin position="29"/>
        <end position="157"/>
    </location>
</feature>
<dbReference type="PANTHER" id="PTHR22801">
    <property type="entry name" value="LITHOSTATHINE"/>
    <property type="match status" value="1"/>
</dbReference>
<dbReference type="InterPro" id="IPR050801">
    <property type="entry name" value="Ca-Dep_Lectins_ImmuneDev"/>
</dbReference>